<proteinExistence type="predicted"/>
<dbReference type="Proteomes" id="UP001558613">
    <property type="component" value="Unassembled WGS sequence"/>
</dbReference>
<dbReference type="EMBL" id="JAYMGO010000012">
    <property type="protein sequence ID" value="KAL1264058.1"/>
    <property type="molecule type" value="Genomic_DNA"/>
</dbReference>
<gene>
    <name evidence="1" type="ORF">QQF64_004413</name>
</gene>
<comment type="caution">
    <text evidence="1">The sequence shown here is derived from an EMBL/GenBank/DDBJ whole genome shotgun (WGS) entry which is preliminary data.</text>
</comment>
<protein>
    <submittedName>
        <fullName evidence="1">Uncharacterized protein</fullName>
    </submittedName>
</protein>
<reference evidence="1 2" key="1">
    <citation type="submission" date="2023-09" db="EMBL/GenBank/DDBJ databases">
        <authorList>
            <person name="Wang M."/>
        </authorList>
    </citation>
    <scope>NUCLEOTIDE SEQUENCE [LARGE SCALE GENOMIC DNA]</scope>
    <source>
        <strain evidence="1">GT-2023</strain>
        <tissue evidence="1">Liver</tissue>
    </source>
</reference>
<evidence type="ECO:0000313" key="2">
    <source>
        <dbReference type="Proteomes" id="UP001558613"/>
    </source>
</evidence>
<evidence type="ECO:0000313" key="1">
    <source>
        <dbReference type="EMBL" id="KAL1264058.1"/>
    </source>
</evidence>
<keyword evidence="2" id="KW-1185">Reference proteome</keyword>
<organism evidence="1 2">
    <name type="scientific">Cirrhinus molitorella</name>
    <name type="common">mud carp</name>
    <dbReference type="NCBI Taxonomy" id="172907"/>
    <lineage>
        <taxon>Eukaryota</taxon>
        <taxon>Metazoa</taxon>
        <taxon>Chordata</taxon>
        <taxon>Craniata</taxon>
        <taxon>Vertebrata</taxon>
        <taxon>Euteleostomi</taxon>
        <taxon>Actinopterygii</taxon>
        <taxon>Neopterygii</taxon>
        <taxon>Teleostei</taxon>
        <taxon>Ostariophysi</taxon>
        <taxon>Cypriniformes</taxon>
        <taxon>Cyprinidae</taxon>
        <taxon>Labeoninae</taxon>
        <taxon>Labeonini</taxon>
        <taxon>Cirrhinus</taxon>
    </lineage>
</organism>
<sequence>MKGIIDGFYVTVLLPKEEKKINVSNFILLYSQCFPPSLSEARQACVRCGAVSVFRSSHSTSDSLHEEKEQRGAVGNIGAGTPLLCIYLGRERERQREAN</sequence>
<name>A0ABR3MG38_9TELE</name>
<accession>A0ABR3MG38</accession>